<dbReference type="GO" id="GO:0004177">
    <property type="term" value="F:aminopeptidase activity"/>
    <property type="evidence" value="ECO:0007669"/>
    <property type="project" value="UniProtKB-KW"/>
</dbReference>
<keyword evidence="3" id="KW-0031">Aminopeptidase</keyword>
<reference evidence="3 4" key="1">
    <citation type="submission" date="2024-11" db="EMBL/GenBank/DDBJ databases">
        <authorList>
            <person name="Heng Y.C."/>
            <person name="Lim A.C.H."/>
            <person name="Lee J.K.Y."/>
            <person name="Kittelmann S."/>
        </authorList>
    </citation>
    <scope>NUCLEOTIDE SEQUENCE [LARGE SCALE GENOMIC DNA]</scope>
    <source>
        <strain evidence="3 4">WILCCON 0112</strain>
    </source>
</reference>
<dbReference type="SUPFAM" id="SSF55486">
    <property type="entry name" value="Metalloproteases ('zincins'), catalytic domain"/>
    <property type="match status" value="1"/>
</dbReference>
<evidence type="ECO:0000256" key="1">
    <source>
        <dbReference type="SAM" id="Phobius"/>
    </source>
</evidence>
<sequence>MKFLSYLDVELKRIFHSKIVYLTMLLTIFSPMAGYKLYNDSMLDETITGHFIGNPTVAGALIGGILFAMLTFLKFDQGRKYKTEILLSSIVSPLALNAVKLIAVEVSAIIAVSIEAVFYYPYTVMKMGRVFDGYTYWNSFFLLILPSVMLSILAASALYQIFQRVDLSAAVFIVLVLPNLFQRVPIGNIMRWIKPAVPELSDYFSNTEVFRLMEHNRLFWFLMFGGVWLISILGIRIYGKGLFTSIFHNSKRIIYIPLIAVVMISEAGYAFVNQPDVYILSQNQISEVFEAFNDNSEDNHYRINKELQLLNSDFKISFDGSKGSLSANAVYSFNNLSDSEQECKLKLNPGYIIRVVKINDKVVPLKKLDTIEANAEFIMPVGKSINVTMEYEGKPKIFYMVSDDILDTTISDKYIDLSSKEIIPEMLVTDSKENSNIKAELTMPSGIMPIINPCQMEENGKEIANITGDTTKLISEEGDKKTWLVKLKGTRFDLMAGDYVMKQLGSKEMPVQFYYNSKHGDNMKKMNAEKIMKYTIDYCTKHYGKLKKVSENNPLKVVEKTALFSGGLGMPNYSTMTENCFSDENLSNTSKGSSGAEVLAHELAHQWFGVETVGWHGNNENWSAEGLAVYTTYRIAKENYGEEYAQKNYVDKWKIHTKDSEKNFYYRNPEYLNLLSERYIEKVKGENRSVCLYSKLPLQILKASELVGGEDKMDEILAKLYENSSKEKISWQDFLDACNLKEEDLNLDQII</sequence>
<dbReference type="Pfam" id="PF01433">
    <property type="entry name" value="Peptidase_M1"/>
    <property type="match status" value="1"/>
</dbReference>
<organism evidence="3 4">
    <name type="scientific">Candidatus Clostridium helianthi</name>
    <dbReference type="NCBI Taxonomy" id="3381660"/>
    <lineage>
        <taxon>Bacteria</taxon>
        <taxon>Bacillati</taxon>
        <taxon>Bacillota</taxon>
        <taxon>Clostridia</taxon>
        <taxon>Eubacteriales</taxon>
        <taxon>Clostridiaceae</taxon>
        <taxon>Clostridium</taxon>
    </lineage>
</organism>
<dbReference type="RefSeq" id="WP_406762837.1">
    <property type="nucleotide sequence ID" value="NZ_JBJIAB010000060.1"/>
</dbReference>
<dbReference type="EMBL" id="JBJIAB010000060">
    <property type="protein sequence ID" value="MFL0168529.1"/>
    <property type="molecule type" value="Genomic_DNA"/>
</dbReference>
<keyword evidence="4" id="KW-1185">Reference proteome</keyword>
<feature type="transmembrane region" description="Helical" evidence="1">
    <location>
        <begin position="140"/>
        <end position="158"/>
    </location>
</feature>
<dbReference type="InterPro" id="IPR027268">
    <property type="entry name" value="Peptidase_M4/M1_CTD_sf"/>
</dbReference>
<dbReference type="Proteomes" id="UP001623600">
    <property type="component" value="Unassembled WGS sequence"/>
</dbReference>
<accession>A0ABW8SCC2</accession>
<comment type="caution">
    <text evidence="3">The sequence shown here is derived from an EMBL/GenBank/DDBJ whole genome shotgun (WGS) entry which is preliminary data.</text>
</comment>
<evidence type="ECO:0000313" key="4">
    <source>
        <dbReference type="Proteomes" id="UP001623600"/>
    </source>
</evidence>
<feature type="transmembrane region" description="Helical" evidence="1">
    <location>
        <begin position="20"/>
        <end position="38"/>
    </location>
</feature>
<gene>
    <name evidence="3" type="ORF">ACJDTP_26055</name>
</gene>
<feature type="transmembrane region" description="Helical" evidence="1">
    <location>
        <begin position="50"/>
        <end position="73"/>
    </location>
</feature>
<feature type="transmembrane region" description="Helical" evidence="1">
    <location>
        <begin position="218"/>
        <end position="238"/>
    </location>
</feature>
<proteinExistence type="predicted"/>
<protein>
    <submittedName>
        <fullName evidence="3">M1 family aminopeptidase</fullName>
    </submittedName>
</protein>
<dbReference type="InterPro" id="IPR014782">
    <property type="entry name" value="Peptidase_M1_dom"/>
</dbReference>
<keyword evidence="1" id="KW-0812">Transmembrane</keyword>
<feature type="transmembrane region" description="Helical" evidence="1">
    <location>
        <begin position="94"/>
        <end position="120"/>
    </location>
</feature>
<evidence type="ECO:0000313" key="3">
    <source>
        <dbReference type="EMBL" id="MFL0168529.1"/>
    </source>
</evidence>
<keyword evidence="3" id="KW-0378">Hydrolase</keyword>
<name>A0ABW8SCC2_9CLOT</name>
<feature type="domain" description="Peptidase M1 membrane alanine aminopeptidase" evidence="2">
    <location>
        <begin position="566"/>
        <end position="748"/>
    </location>
</feature>
<evidence type="ECO:0000259" key="2">
    <source>
        <dbReference type="Pfam" id="PF01433"/>
    </source>
</evidence>
<feature type="transmembrane region" description="Helical" evidence="1">
    <location>
        <begin position="253"/>
        <end position="272"/>
    </location>
</feature>
<dbReference type="Gene3D" id="1.10.390.10">
    <property type="entry name" value="Neutral Protease Domain 2"/>
    <property type="match status" value="1"/>
</dbReference>
<feature type="transmembrane region" description="Helical" evidence="1">
    <location>
        <begin position="165"/>
        <end position="181"/>
    </location>
</feature>
<keyword evidence="1" id="KW-0472">Membrane</keyword>
<keyword evidence="3" id="KW-0645">Protease</keyword>
<keyword evidence="1" id="KW-1133">Transmembrane helix</keyword>